<protein>
    <submittedName>
        <fullName evidence="1">Uncharacterized protein</fullName>
    </submittedName>
</protein>
<sequence>MLNRFSMKVPTAAQDLCEMGEEGYSVHYSVGWSRRQ</sequence>
<evidence type="ECO:0000313" key="1">
    <source>
        <dbReference type="EMBL" id="CDW18933.1"/>
    </source>
</evidence>
<dbReference type="EMBL" id="HACA01001572">
    <property type="protein sequence ID" value="CDW18933.1"/>
    <property type="molecule type" value="Transcribed_RNA"/>
</dbReference>
<name>A0A0K2SYX0_LEPSM</name>
<dbReference type="AlphaFoldDB" id="A0A0K2SYX0"/>
<proteinExistence type="predicted"/>
<organism evidence="1">
    <name type="scientific">Lepeophtheirus salmonis</name>
    <name type="common">Salmon louse</name>
    <name type="synonym">Caligus salmonis</name>
    <dbReference type="NCBI Taxonomy" id="72036"/>
    <lineage>
        <taxon>Eukaryota</taxon>
        <taxon>Metazoa</taxon>
        <taxon>Ecdysozoa</taxon>
        <taxon>Arthropoda</taxon>
        <taxon>Crustacea</taxon>
        <taxon>Multicrustacea</taxon>
        <taxon>Hexanauplia</taxon>
        <taxon>Copepoda</taxon>
        <taxon>Siphonostomatoida</taxon>
        <taxon>Caligidae</taxon>
        <taxon>Lepeophtheirus</taxon>
    </lineage>
</organism>
<reference evidence="1" key="1">
    <citation type="submission" date="2014-05" db="EMBL/GenBank/DDBJ databases">
        <authorList>
            <person name="Chronopoulou M."/>
        </authorList>
    </citation>
    <scope>NUCLEOTIDE SEQUENCE</scope>
    <source>
        <tissue evidence="1">Whole organism</tissue>
    </source>
</reference>
<accession>A0A0K2SYX0</accession>